<organism evidence="9 10">
    <name type="scientific">Xanthoceras sorbifolium</name>
    <dbReference type="NCBI Taxonomy" id="99658"/>
    <lineage>
        <taxon>Eukaryota</taxon>
        <taxon>Viridiplantae</taxon>
        <taxon>Streptophyta</taxon>
        <taxon>Embryophyta</taxon>
        <taxon>Tracheophyta</taxon>
        <taxon>Spermatophyta</taxon>
        <taxon>Magnoliopsida</taxon>
        <taxon>eudicotyledons</taxon>
        <taxon>Gunneridae</taxon>
        <taxon>Pentapetalae</taxon>
        <taxon>rosids</taxon>
        <taxon>malvids</taxon>
        <taxon>Sapindales</taxon>
        <taxon>Sapindaceae</taxon>
        <taxon>Xanthoceroideae</taxon>
        <taxon>Xanthoceras</taxon>
    </lineage>
</organism>
<sequence length="198" mass="22033">MSTFAHSVDSSFEDPSIYVAGSDGPITEWTRENAIRLEEKEKKERAMLSQIIEEADEYKVEFYKKRVVTCQNNKANNRERELLFVANQNKFHDEADKNYWKAIAELLPNEVLTIETRKGKKDREKKPSVVVIQGPKPGKPTDLSRMRRILLKLKHNAPGHLKPAPAAPAPSKDTKTSDVAAPSQAVAVATPTGVVAAA</sequence>
<feature type="region of interest" description="Disordered" evidence="8">
    <location>
        <begin position="154"/>
        <end position="180"/>
    </location>
</feature>
<comment type="caution">
    <text evidence="9">The sequence shown here is derived from an EMBL/GenBank/DDBJ whole genome shotgun (WGS) entry which is preliminary data.</text>
</comment>
<keyword evidence="6 7" id="KW-0968">Cytoplasmic vesicle</keyword>
<feature type="compositionally biased region" description="Basic and acidic residues" evidence="8">
    <location>
        <begin position="118"/>
        <end position="127"/>
    </location>
</feature>
<evidence type="ECO:0000256" key="2">
    <source>
        <dbReference type="ARBA" id="ARBA00004180"/>
    </source>
</evidence>
<dbReference type="PANTHER" id="PTHR10639:SF38">
    <property type="entry name" value="CLATHRIN LIGHT CHAIN 2"/>
    <property type="match status" value="1"/>
</dbReference>
<evidence type="ECO:0000256" key="1">
    <source>
        <dbReference type="ARBA" id="ARBA00003913"/>
    </source>
</evidence>
<evidence type="ECO:0000313" key="9">
    <source>
        <dbReference type="EMBL" id="KAH7548359.1"/>
    </source>
</evidence>
<evidence type="ECO:0000256" key="3">
    <source>
        <dbReference type="ARBA" id="ARBA00005263"/>
    </source>
</evidence>
<keyword evidence="10" id="KW-1185">Reference proteome</keyword>
<evidence type="ECO:0000256" key="4">
    <source>
        <dbReference type="ARBA" id="ARBA00023136"/>
    </source>
</evidence>
<comment type="similarity">
    <text evidence="3 7">Belongs to the clathrin light chain family.</text>
</comment>
<comment type="subcellular location">
    <subcellularLocation>
        <location evidence="2 7">Cytoplasmic vesicle membrane</location>
        <topology evidence="2 7">Peripheral membrane protein</topology>
        <orientation evidence="2 7">Cytoplasmic side</orientation>
    </subcellularLocation>
    <subcellularLocation>
        <location evidence="7">Membrane</location>
        <location evidence="7">Coated pit</location>
        <topology evidence="7">Peripheral membrane protein</topology>
        <orientation evidence="7">Cytoplasmic side</orientation>
    </subcellularLocation>
    <text evidence="7">Cytoplasmic face of coated pits and vesicles.</text>
</comment>
<reference evidence="9 10" key="1">
    <citation type="submission" date="2021-02" db="EMBL/GenBank/DDBJ databases">
        <title>Plant Genome Project.</title>
        <authorList>
            <person name="Zhang R.-G."/>
        </authorList>
    </citation>
    <scope>NUCLEOTIDE SEQUENCE [LARGE SCALE GENOMIC DNA]</scope>
    <source>
        <tissue evidence="9">Leaves</tissue>
    </source>
</reference>
<proteinExistence type="inferred from homology"/>
<evidence type="ECO:0000313" key="10">
    <source>
        <dbReference type="Proteomes" id="UP000827721"/>
    </source>
</evidence>
<evidence type="ECO:0000256" key="6">
    <source>
        <dbReference type="ARBA" id="ARBA00023329"/>
    </source>
</evidence>
<comment type="function">
    <text evidence="1 7">Clathrin is the major protein of the polyhedral coat of coated pits and vesicles.</text>
</comment>
<dbReference type="Pfam" id="PF01086">
    <property type="entry name" value="Clathrin_lg_ch"/>
    <property type="match status" value="1"/>
</dbReference>
<protein>
    <recommendedName>
        <fullName evidence="7">Clathrin light chain</fullName>
    </recommendedName>
</protein>
<dbReference type="Proteomes" id="UP000827721">
    <property type="component" value="Unassembled WGS sequence"/>
</dbReference>
<evidence type="ECO:0000256" key="5">
    <source>
        <dbReference type="ARBA" id="ARBA00023176"/>
    </source>
</evidence>
<accession>A0ABQ8H4Y6</accession>
<gene>
    <name evidence="9" type="ORF">JRO89_XS14G0108100</name>
</gene>
<keyword evidence="4 7" id="KW-0472">Membrane</keyword>
<dbReference type="PANTHER" id="PTHR10639">
    <property type="entry name" value="CLATHRIN LIGHT CHAIN"/>
    <property type="match status" value="1"/>
</dbReference>
<evidence type="ECO:0000256" key="8">
    <source>
        <dbReference type="SAM" id="MobiDB-lite"/>
    </source>
</evidence>
<name>A0ABQ8H4Y6_9ROSI</name>
<dbReference type="InterPro" id="IPR000996">
    <property type="entry name" value="Clathrin_L-chain"/>
</dbReference>
<feature type="region of interest" description="Disordered" evidence="8">
    <location>
        <begin position="118"/>
        <end position="142"/>
    </location>
</feature>
<evidence type="ECO:0000256" key="7">
    <source>
        <dbReference type="RuleBase" id="RU363137"/>
    </source>
</evidence>
<keyword evidence="5 7" id="KW-0168">Coated pit</keyword>
<dbReference type="EMBL" id="JAFEMO010000014">
    <property type="protein sequence ID" value="KAH7548359.1"/>
    <property type="molecule type" value="Genomic_DNA"/>
</dbReference>